<dbReference type="GO" id="GO:0000049">
    <property type="term" value="F:tRNA binding"/>
    <property type="evidence" value="ECO:0007669"/>
    <property type="project" value="UniProtKB-UniRule"/>
</dbReference>
<keyword evidence="10 14" id="KW-0479">Metal-binding</keyword>
<evidence type="ECO:0000313" key="16">
    <source>
        <dbReference type="EMBL" id="AEF86767.1"/>
    </source>
</evidence>
<evidence type="ECO:0000256" key="14">
    <source>
        <dbReference type="HAMAP-Rule" id="MF_01849"/>
    </source>
</evidence>
<keyword evidence="5 14" id="KW-0698">rRNA processing</keyword>
<dbReference type="EMBL" id="CP001843">
    <property type="protein sequence ID" value="AEF86767.1"/>
    <property type="molecule type" value="Genomic_DNA"/>
</dbReference>
<dbReference type="Gene3D" id="3.20.20.70">
    <property type="entry name" value="Aldolase class I"/>
    <property type="match status" value="1"/>
</dbReference>
<keyword evidence="13 14" id="KW-1015">Disulfide bond</keyword>
<feature type="active site" description="Proton acceptor" evidence="14">
    <location>
        <position position="98"/>
    </location>
</feature>
<reference evidence="17" key="1">
    <citation type="submission" date="2009-12" db="EMBL/GenBank/DDBJ databases">
        <title>Complete sequence of Treponema primitia strain ZAS-2.</title>
        <authorList>
            <person name="Tetu S.G."/>
            <person name="Matson E."/>
            <person name="Ren Q."/>
            <person name="Seshadri R."/>
            <person name="Elbourne L."/>
            <person name="Hassan K.A."/>
            <person name="Durkin A."/>
            <person name="Radune D."/>
            <person name="Mohamoud Y."/>
            <person name="Shay R."/>
            <person name="Jin S."/>
            <person name="Zhang X."/>
            <person name="Lucey K."/>
            <person name="Ballor N.R."/>
            <person name="Ottesen E."/>
            <person name="Rosenthal R."/>
            <person name="Allen A."/>
            <person name="Leadbetter J.R."/>
            <person name="Paulsen I.T."/>
        </authorList>
    </citation>
    <scope>NUCLEOTIDE SEQUENCE [LARGE SCALE GENOMIC DNA]</scope>
    <source>
        <strain evidence="17">ATCC BAA-887 / DSM 12427 / ZAS-2</strain>
    </source>
</reference>
<comment type="similarity">
    <text evidence="2 14">Belongs to the radical SAM superfamily. RlmN family.</text>
</comment>
<dbReference type="Proteomes" id="UP000009223">
    <property type="component" value="Chromosome"/>
</dbReference>
<dbReference type="RefSeq" id="WP_015708402.1">
    <property type="nucleotide sequence ID" value="NC_015578.1"/>
</dbReference>
<feature type="binding site" evidence="14">
    <location>
        <begin position="220"/>
        <end position="222"/>
    </location>
    <ligand>
        <name>S-adenosyl-L-methionine</name>
        <dbReference type="ChEBI" id="CHEBI:59789"/>
    </ligand>
</feature>
<feature type="binding site" evidence="14">
    <location>
        <position position="126"/>
    </location>
    <ligand>
        <name>[4Fe-4S] cluster</name>
        <dbReference type="ChEBI" id="CHEBI:49883"/>
        <note>4Fe-4S-S-AdoMet</note>
    </ligand>
</feature>
<dbReference type="GO" id="GO:0046872">
    <property type="term" value="F:metal ion binding"/>
    <property type="evidence" value="ECO:0007669"/>
    <property type="project" value="UniProtKB-KW"/>
</dbReference>
<feature type="binding site" evidence="14">
    <location>
        <position position="296"/>
    </location>
    <ligand>
        <name>S-adenosyl-L-methionine</name>
        <dbReference type="ChEBI" id="CHEBI:59789"/>
    </ligand>
</feature>
<evidence type="ECO:0000256" key="12">
    <source>
        <dbReference type="ARBA" id="ARBA00023014"/>
    </source>
</evidence>
<dbReference type="OrthoDB" id="9793973at2"/>
<proteinExistence type="inferred from homology"/>
<dbReference type="GO" id="GO:0051539">
    <property type="term" value="F:4 iron, 4 sulfur cluster binding"/>
    <property type="evidence" value="ECO:0007669"/>
    <property type="project" value="UniProtKB-UniRule"/>
</dbReference>
<comment type="catalytic activity">
    <reaction evidence="14">
        <text>adenosine(37) in tRNA + 2 reduced [2Fe-2S]-[ferredoxin] + 2 S-adenosyl-L-methionine = 2-methyladenosine(37) in tRNA + 5'-deoxyadenosine + L-methionine + 2 oxidized [2Fe-2S]-[ferredoxin] + S-adenosyl-L-homocysteine</text>
        <dbReference type="Rhea" id="RHEA:43332"/>
        <dbReference type="Rhea" id="RHEA-COMP:10000"/>
        <dbReference type="Rhea" id="RHEA-COMP:10001"/>
        <dbReference type="Rhea" id="RHEA-COMP:10162"/>
        <dbReference type="Rhea" id="RHEA-COMP:10485"/>
        <dbReference type="ChEBI" id="CHEBI:17319"/>
        <dbReference type="ChEBI" id="CHEBI:33737"/>
        <dbReference type="ChEBI" id="CHEBI:33738"/>
        <dbReference type="ChEBI" id="CHEBI:57844"/>
        <dbReference type="ChEBI" id="CHEBI:57856"/>
        <dbReference type="ChEBI" id="CHEBI:59789"/>
        <dbReference type="ChEBI" id="CHEBI:74411"/>
        <dbReference type="ChEBI" id="CHEBI:74497"/>
        <dbReference type="EC" id="2.1.1.192"/>
    </reaction>
</comment>
<dbReference type="SUPFAM" id="SSF102114">
    <property type="entry name" value="Radical SAM enzymes"/>
    <property type="match status" value="1"/>
</dbReference>
<dbReference type="HOGENOM" id="CLU_029101_0_0_12"/>
<comment type="function">
    <text evidence="14">Specifically methylates position 2 of adenine 2503 in 23S rRNA and position 2 of adenine 37 in tRNAs.</text>
</comment>
<evidence type="ECO:0000256" key="13">
    <source>
        <dbReference type="ARBA" id="ARBA00023157"/>
    </source>
</evidence>
<evidence type="ECO:0000256" key="6">
    <source>
        <dbReference type="ARBA" id="ARBA00022603"/>
    </source>
</evidence>
<feature type="binding site" evidence="14">
    <location>
        <position position="123"/>
    </location>
    <ligand>
        <name>[4Fe-4S] cluster</name>
        <dbReference type="ChEBI" id="CHEBI:49883"/>
        <note>4Fe-4S-S-AdoMet</note>
    </ligand>
</feature>
<dbReference type="GO" id="GO:0005737">
    <property type="term" value="C:cytoplasm"/>
    <property type="evidence" value="ECO:0007669"/>
    <property type="project" value="UniProtKB-SubCell"/>
</dbReference>
<evidence type="ECO:0000256" key="5">
    <source>
        <dbReference type="ARBA" id="ARBA00022552"/>
    </source>
</evidence>
<dbReference type="NCBIfam" id="TIGR00048">
    <property type="entry name" value="rRNA_mod_RlmN"/>
    <property type="match status" value="1"/>
</dbReference>
<dbReference type="KEGG" id="tpi:TREPR_1723"/>
<comment type="subcellular location">
    <subcellularLocation>
        <location evidence="1 14">Cytoplasm</location>
    </subcellularLocation>
</comment>
<evidence type="ECO:0000256" key="8">
    <source>
        <dbReference type="ARBA" id="ARBA00022691"/>
    </source>
</evidence>
<sequence>MAPDEKPLTQDKPALSGLPLEELEKFLTPLPPFRARQIFRWIARGAQSFADMTDLSLDLREKLAAGYTLRSSVIAARLDDPDGTVKLKIGLADGAGIEAVLLRDGEGRQTACLSTQAGCPVGCVFCKTGSLGFLRNLEASEIVEQFLAIRSVSPDIANVVIMGMGEPLLNLEELRKALDILTDSEGIGLSKRRITLSTSGIIRGIQELADQGPDLRLAVSLTTADPALREELMPIARTNSLPALKSALQYYQAKQGRRITLEAVLLGGVNTRKEDSAALADFAHGLDAVVNLIPWNPVEGLEFRGKPLREPGAGEIAGFTRELARRGIKVTRRYRKGRLVAGACGQLGELPTGHPGEFETS</sequence>
<keyword evidence="3 14" id="KW-0004">4Fe-4S</keyword>
<reference evidence="16 17" key="2">
    <citation type="journal article" date="2011" name="ISME J.">
        <title>RNA-seq reveals cooperative metabolic interactions between two termite-gut spirochete species in co-culture.</title>
        <authorList>
            <person name="Rosenthal A.Z."/>
            <person name="Matson E.G."/>
            <person name="Eldar A."/>
            <person name="Leadbetter J.R."/>
        </authorList>
    </citation>
    <scope>NUCLEOTIDE SEQUENCE [LARGE SCALE GENOMIC DNA]</scope>
    <source>
        <strain evidence="17">ATCC BAA-887 / DSM 12427 / ZAS-2</strain>
    </source>
</reference>
<feature type="active site" description="S-methylcysteine intermediate" evidence="14">
    <location>
        <position position="344"/>
    </location>
</feature>
<dbReference type="GO" id="GO:0002935">
    <property type="term" value="F:tRNA (adenine(37)-C2)-methyltransferase activity"/>
    <property type="evidence" value="ECO:0007669"/>
    <property type="project" value="UniProtKB-UniRule"/>
</dbReference>
<accession>F5YMU5</accession>
<dbReference type="PROSITE" id="PS51918">
    <property type="entry name" value="RADICAL_SAM"/>
    <property type="match status" value="1"/>
</dbReference>
<keyword evidence="7 14" id="KW-0808">Transferase</keyword>
<dbReference type="AlphaFoldDB" id="F5YMU5"/>
<dbReference type="GO" id="GO:0070475">
    <property type="term" value="P:rRNA base methylation"/>
    <property type="evidence" value="ECO:0007669"/>
    <property type="project" value="UniProtKB-UniRule"/>
</dbReference>
<dbReference type="PIRSF" id="PIRSF006004">
    <property type="entry name" value="CHP00048"/>
    <property type="match status" value="1"/>
</dbReference>
<keyword evidence="8 14" id="KW-0949">S-adenosyl-L-methionine</keyword>
<dbReference type="SFLD" id="SFLDS00029">
    <property type="entry name" value="Radical_SAM"/>
    <property type="match status" value="1"/>
</dbReference>
<evidence type="ECO:0000256" key="3">
    <source>
        <dbReference type="ARBA" id="ARBA00022485"/>
    </source>
</evidence>
<evidence type="ECO:0000256" key="1">
    <source>
        <dbReference type="ARBA" id="ARBA00004496"/>
    </source>
</evidence>
<dbReference type="InterPro" id="IPR048641">
    <property type="entry name" value="RlmN_N"/>
</dbReference>
<evidence type="ECO:0000256" key="4">
    <source>
        <dbReference type="ARBA" id="ARBA00022490"/>
    </source>
</evidence>
<dbReference type="EC" id="2.1.1.192" evidence="14"/>
<dbReference type="CDD" id="cd01335">
    <property type="entry name" value="Radical_SAM"/>
    <property type="match status" value="1"/>
</dbReference>
<dbReference type="InterPro" id="IPR040072">
    <property type="entry name" value="Methyltransferase_A"/>
</dbReference>
<protein>
    <recommendedName>
        <fullName evidence="14">Probable dual-specificity RNA methyltransferase RlmN</fullName>
        <ecNumber evidence="14">2.1.1.192</ecNumber>
    </recommendedName>
    <alternativeName>
        <fullName evidence="14">23S rRNA (adenine(2503)-C(2))-methyltransferase</fullName>
    </alternativeName>
    <alternativeName>
        <fullName evidence="14">23S rRNA m2A2503 methyltransferase</fullName>
    </alternativeName>
    <alternativeName>
        <fullName evidence="14">Ribosomal RNA large subunit methyltransferase N</fullName>
    </alternativeName>
    <alternativeName>
        <fullName evidence="14">tRNA (adenine(37)-C(2))-methyltransferase</fullName>
    </alternativeName>
    <alternativeName>
        <fullName evidence="14">tRNA m2A37 methyltransferase</fullName>
    </alternativeName>
</protein>
<dbReference type="InterPro" id="IPR013785">
    <property type="entry name" value="Aldolase_TIM"/>
</dbReference>
<evidence type="ECO:0000256" key="9">
    <source>
        <dbReference type="ARBA" id="ARBA00022694"/>
    </source>
</evidence>
<feature type="binding site" evidence="14">
    <location>
        <position position="197"/>
    </location>
    <ligand>
        <name>S-adenosyl-L-methionine</name>
        <dbReference type="ChEBI" id="CHEBI:59789"/>
    </ligand>
</feature>
<dbReference type="PANTHER" id="PTHR30544:SF5">
    <property type="entry name" value="RADICAL SAM CORE DOMAIN-CONTAINING PROTEIN"/>
    <property type="match status" value="1"/>
</dbReference>
<dbReference type="eggNOG" id="COG0820">
    <property type="taxonomic scope" value="Bacteria"/>
</dbReference>
<evidence type="ECO:0000259" key="15">
    <source>
        <dbReference type="PROSITE" id="PS51918"/>
    </source>
</evidence>
<dbReference type="Pfam" id="PF04055">
    <property type="entry name" value="Radical_SAM"/>
    <property type="match status" value="1"/>
</dbReference>
<dbReference type="GO" id="GO:0030488">
    <property type="term" value="P:tRNA methylation"/>
    <property type="evidence" value="ECO:0007669"/>
    <property type="project" value="UniProtKB-UniRule"/>
</dbReference>
<evidence type="ECO:0000313" key="17">
    <source>
        <dbReference type="Proteomes" id="UP000009223"/>
    </source>
</evidence>
<comment type="cofactor">
    <cofactor evidence="14">
        <name>[4Fe-4S] cluster</name>
        <dbReference type="ChEBI" id="CHEBI:49883"/>
    </cofactor>
    <text evidence="14">Binds 1 [4Fe-4S] cluster. The cluster is coordinated with 3 cysteines and an exchangeable S-adenosyl-L-methionine.</text>
</comment>
<feature type="domain" description="Radical SAM core" evidence="15">
    <location>
        <begin position="105"/>
        <end position="333"/>
    </location>
</feature>
<keyword evidence="4 14" id="KW-0963">Cytoplasm</keyword>
<evidence type="ECO:0000256" key="7">
    <source>
        <dbReference type="ARBA" id="ARBA00022679"/>
    </source>
</evidence>
<keyword evidence="17" id="KW-1185">Reference proteome</keyword>
<comment type="miscellaneous">
    <text evidence="14">Reaction proceeds by a ping-pong mechanism involving intermediate methylation of a conserved cysteine residue.</text>
</comment>
<dbReference type="InterPro" id="IPR007197">
    <property type="entry name" value="rSAM"/>
</dbReference>
<dbReference type="Gene3D" id="1.10.150.530">
    <property type="match status" value="1"/>
</dbReference>
<feature type="binding site" evidence="14">
    <location>
        <position position="119"/>
    </location>
    <ligand>
        <name>[4Fe-4S] cluster</name>
        <dbReference type="ChEBI" id="CHEBI:49883"/>
        <note>4Fe-4S-S-AdoMet</note>
    </ligand>
</feature>
<dbReference type="SFLD" id="SFLDG01062">
    <property type="entry name" value="methyltransferase_(Class_A)"/>
    <property type="match status" value="1"/>
</dbReference>
<gene>
    <name evidence="14" type="primary">rlmN</name>
    <name evidence="16" type="ordered locus">TREPR_1723</name>
</gene>
<organism evidence="16 17">
    <name type="scientific">Treponema primitia (strain ATCC BAA-887 / DSM 12427 / ZAS-2)</name>
    <dbReference type="NCBI Taxonomy" id="545694"/>
    <lineage>
        <taxon>Bacteria</taxon>
        <taxon>Pseudomonadati</taxon>
        <taxon>Spirochaetota</taxon>
        <taxon>Spirochaetia</taxon>
        <taxon>Spirochaetales</taxon>
        <taxon>Treponemataceae</taxon>
        <taxon>Treponema</taxon>
    </lineage>
</organism>
<dbReference type="Pfam" id="PF21016">
    <property type="entry name" value="RlmN_N"/>
    <property type="match status" value="1"/>
</dbReference>
<name>F5YMU5_TREPZ</name>
<dbReference type="PANTHER" id="PTHR30544">
    <property type="entry name" value="23S RRNA METHYLTRANSFERASE"/>
    <property type="match status" value="1"/>
</dbReference>
<keyword evidence="11 14" id="KW-0408">Iron</keyword>
<evidence type="ECO:0000256" key="10">
    <source>
        <dbReference type="ARBA" id="ARBA00022723"/>
    </source>
</evidence>
<dbReference type="GO" id="GO:0019843">
    <property type="term" value="F:rRNA binding"/>
    <property type="evidence" value="ECO:0007669"/>
    <property type="project" value="UniProtKB-UniRule"/>
</dbReference>
<keyword evidence="12 14" id="KW-0411">Iron-sulfur</keyword>
<keyword evidence="6 14" id="KW-0489">Methyltransferase</keyword>
<evidence type="ECO:0000256" key="11">
    <source>
        <dbReference type="ARBA" id="ARBA00023004"/>
    </source>
</evidence>
<dbReference type="GO" id="GO:0070040">
    <property type="term" value="F:rRNA (adenine(2503)-C2-)-methyltransferase activity"/>
    <property type="evidence" value="ECO:0007669"/>
    <property type="project" value="UniProtKB-UniRule"/>
</dbReference>
<comment type="catalytic activity">
    <reaction evidence="14">
        <text>adenosine(2503) in 23S rRNA + 2 reduced [2Fe-2S]-[ferredoxin] + 2 S-adenosyl-L-methionine = 2-methyladenosine(2503) in 23S rRNA + 5'-deoxyadenosine + L-methionine + 2 oxidized [2Fe-2S]-[ferredoxin] + S-adenosyl-L-homocysteine</text>
        <dbReference type="Rhea" id="RHEA:42916"/>
        <dbReference type="Rhea" id="RHEA-COMP:10000"/>
        <dbReference type="Rhea" id="RHEA-COMP:10001"/>
        <dbReference type="Rhea" id="RHEA-COMP:10152"/>
        <dbReference type="Rhea" id="RHEA-COMP:10282"/>
        <dbReference type="ChEBI" id="CHEBI:17319"/>
        <dbReference type="ChEBI" id="CHEBI:33737"/>
        <dbReference type="ChEBI" id="CHEBI:33738"/>
        <dbReference type="ChEBI" id="CHEBI:57844"/>
        <dbReference type="ChEBI" id="CHEBI:57856"/>
        <dbReference type="ChEBI" id="CHEBI:59789"/>
        <dbReference type="ChEBI" id="CHEBI:74411"/>
        <dbReference type="ChEBI" id="CHEBI:74497"/>
        <dbReference type="EC" id="2.1.1.192"/>
    </reaction>
</comment>
<dbReference type="InterPro" id="IPR058240">
    <property type="entry name" value="rSAM_sf"/>
</dbReference>
<dbReference type="STRING" id="545694.TREPR_1723"/>
<keyword evidence="9 14" id="KW-0819">tRNA processing</keyword>
<evidence type="ECO:0000256" key="2">
    <source>
        <dbReference type="ARBA" id="ARBA00007544"/>
    </source>
</evidence>
<feature type="binding site" evidence="14">
    <location>
        <begin position="165"/>
        <end position="166"/>
    </location>
    <ligand>
        <name>S-adenosyl-L-methionine</name>
        <dbReference type="ChEBI" id="CHEBI:59789"/>
    </ligand>
</feature>
<dbReference type="SFLD" id="SFLDF00275">
    <property type="entry name" value="adenosine_C2_methyltransferase"/>
    <property type="match status" value="1"/>
</dbReference>
<dbReference type="InterPro" id="IPR027492">
    <property type="entry name" value="RNA_MTrfase_RlmN"/>
</dbReference>
<dbReference type="InterPro" id="IPR004383">
    <property type="entry name" value="rRNA_lsu_MTrfase_RlmN/Cfr"/>
</dbReference>
<dbReference type="HAMAP" id="MF_01849">
    <property type="entry name" value="RNA_methyltr_RlmN"/>
    <property type="match status" value="1"/>
</dbReference>
<comment type="caution">
    <text evidence="14">Lacks conserved residue(s) required for the propagation of feature annotation.</text>
</comment>